<protein>
    <submittedName>
        <fullName evidence="2">DNA pilot protein</fullName>
    </submittedName>
</protein>
<evidence type="ECO:0000313" key="2">
    <source>
        <dbReference type="EMBL" id="QCQ84581.1"/>
    </source>
</evidence>
<accession>A0A4P8PJI6</accession>
<reference evidence="2" key="1">
    <citation type="submission" date="2018-12" db="EMBL/GenBank/DDBJ databases">
        <title>Singled stranded DNA viruses identified in blackflies (Austrosimulium ungulatum) sampled in New Zealand.</title>
        <authorList>
            <person name="Kraberger S."/>
            <person name="Fontenele R.S."/>
            <person name="Schmidlin K."/>
            <person name="Walters M."/>
            <person name="Varsani A."/>
        </authorList>
    </citation>
    <scope>NUCLEOTIDE SEQUENCE [LARGE SCALE GENOMIC DNA]</scope>
    <source>
        <strain evidence="2">013</strain>
    </source>
</reference>
<sequence>MISEVAMFGIDDILGGLVGGAFKMAGNAQQNEYNQQAAFQQQMYNQANSQQAQGFNAQQADISRQFSAGQQLQAEDYNANQAELNRQFQQQQSSTAYQRASADMKAAGLNPILAYQQGGASTPGGASASVGAVSGAQASSSALPGARADRTSLMNGVMSSAAELMRLKPQMDNIRADTSTKEGESVLKDSQVEYTDRLADSQLEQLGKIRAETRTEKERAKNVAEQTKQIRQGRAGREIGTGGVEAVQGAGSWILNTARQAHDSFVDKSVEDAMSRGGN</sequence>
<feature type="region of interest" description="Disordered" evidence="1">
    <location>
        <begin position="214"/>
        <end position="237"/>
    </location>
</feature>
<organism evidence="2">
    <name type="scientific">Blackfly microvirus SF02</name>
    <dbReference type="NCBI Taxonomy" id="2576452"/>
    <lineage>
        <taxon>Viruses</taxon>
        <taxon>Monodnaviria</taxon>
        <taxon>Sangervirae</taxon>
        <taxon>Phixviricota</taxon>
        <taxon>Malgrandaviricetes</taxon>
        <taxon>Petitvirales</taxon>
        <taxon>Microviridae</taxon>
        <taxon>Microvirus</taxon>
    </lineage>
</organism>
<dbReference type="EMBL" id="MK249130">
    <property type="protein sequence ID" value="QCQ84581.1"/>
    <property type="molecule type" value="Genomic_DNA"/>
</dbReference>
<proteinExistence type="predicted"/>
<evidence type="ECO:0000256" key="1">
    <source>
        <dbReference type="SAM" id="MobiDB-lite"/>
    </source>
</evidence>
<name>A0A4P8PJI6_9VIRU</name>
<dbReference type="Proteomes" id="UP000323622">
    <property type="component" value="Segment"/>
</dbReference>